<gene>
    <name evidence="1" type="ORF">CWS01_17555</name>
</gene>
<accession>A0A2N0YYS3</accession>
<dbReference type="Proteomes" id="UP000233375">
    <property type="component" value="Unassembled WGS sequence"/>
</dbReference>
<sequence length="98" mass="10912">MQLIVKGKELSKSIIESLSNIFHKDDILIPRARVGSLTVSQLSPSSDKMMMYCINLFYSFGLGNNAIDTTFSLRKDLPPKLTIIISNIFKFGSDVANL</sequence>
<dbReference type="AlphaFoldDB" id="A0A2N0YYS3"/>
<dbReference type="EMBL" id="PISE01000043">
    <property type="protein sequence ID" value="PKG22416.1"/>
    <property type="molecule type" value="Genomic_DNA"/>
</dbReference>
<evidence type="ECO:0000313" key="2">
    <source>
        <dbReference type="Proteomes" id="UP000233375"/>
    </source>
</evidence>
<dbReference type="RefSeq" id="WP_101178473.1">
    <property type="nucleotide sequence ID" value="NZ_PISE01000043.1"/>
</dbReference>
<protein>
    <submittedName>
        <fullName evidence="1">Uncharacterized protein</fullName>
    </submittedName>
</protein>
<comment type="caution">
    <text evidence="1">The sequence shown here is derived from an EMBL/GenBank/DDBJ whole genome shotgun (WGS) entry which is preliminary data.</text>
</comment>
<reference evidence="1 2" key="1">
    <citation type="journal article" date="2003" name="Int. J. Syst. Evol. Microbiol.">
        <title>Bacillus nealsonii sp. nov., isolated from a spacecraft-assembly facility, whose spores are gamma-radiation resistant.</title>
        <authorList>
            <person name="Venkateswaran K."/>
            <person name="Kempf M."/>
            <person name="Chen F."/>
            <person name="Satomi M."/>
            <person name="Nicholson W."/>
            <person name="Kern R."/>
        </authorList>
    </citation>
    <scope>NUCLEOTIDE SEQUENCE [LARGE SCALE GENOMIC DNA]</scope>
    <source>
        <strain evidence="1 2">FO-92</strain>
    </source>
</reference>
<proteinExistence type="predicted"/>
<name>A0A2N0YYS3_9BACI</name>
<dbReference type="InterPro" id="IPR021617">
    <property type="entry name" value="DUF3231"/>
</dbReference>
<dbReference type="InterPro" id="IPR012347">
    <property type="entry name" value="Ferritin-like"/>
</dbReference>
<evidence type="ECO:0000313" key="1">
    <source>
        <dbReference type="EMBL" id="PKG22416.1"/>
    </source>
</evidence>
<dbReference type="Pfam" id="PF11553">
    <property type="entry name" value="DUF3231"/>
    <property type="match status" value="1"/>
</dbReference>
<keyword evidence="2" id="KW-1185">Reference proteome</keyword>
<organism evidence="1 2">
    <name type="scientific">Niallia nealsonii</name>
    <dbReference type="NCBI Taxonomy" id="115979"/>
    <lineage>
        <taxon>Bacteria</taxon>
        <taxon>Bacillati</taxon>
        <taxon>Bacillota</taxon>
        <taxon>Bacilli</taxon>
        <taxon>Bacillales</taxon>
        <taxon>Bacillaceae</taxon>
        <taxon>Niallia</taxon>
    </lineage>
</organism>
<dbReference type="Gene3D" id="1.20.1260.10">
    <property type="match status" value="1"/>
</dbReference>